<dbReference type="EMBL" id="BPEY01000020">
    <property type="protein sequence ID" value="GIU44311.1"/>
    <property type="molecule type" value="Genomic_DNA"/>
</dbReference>
<reference evidence="2" key="1">
    <citation type="submission" date="2021-05" db="EMBL/GenBank/DDBJ databases">
        <title>Molecular characterization for Shewanella algae harboring chromosomal blaOXA-55-like strains isolated from clinical and environment sample.</title>
        <authorList>
            <person name="Ohama Y."/>
            <person name="Aoki K."/>
            <person name="Harada S."/>
            <person name="Moriya K."/>
            <person name="Ishii Y."/>
            <person name="Tateda K."/>
        </authorList>
    </citation>
    <scope>NUCLEOTIDE SEQUENCE</scope>
    <source>
        <strain evidence="2">JCM 11563</strain>
    </source>
</reference>
<gene>
    <name evidence="2" type="ORF">TUM4438_15220</name>
</gene>
<keyword evidence="1" id="KW-0732">Signal</keyword>
<feature type="signal peptide" evidence="1">
    <location>
        <begin position="1"/>
        <end position="17"/>
    </location>
</feature>
<name>A0ABQ4PA16_9GAMM</name>
<accession>A0ABQ4PA16</accession>
<dbReference type="Proteomes" id="UP000887104">
    <property type="component" value="Unassembled WGS sequence"/>
</dbReference>
<evidence type="ECO:0000256" key="1">
    <source>
        <dbReference type="SAM" id="SignalP"/>
    </source>
</evidence>
<keyword evidence="3" id="KW-1185">Reference proteome</keyword>
<feature type="chain" id="PRO_5045127274" evidence="1">
    <location>
        <begin position="18"/>
        <end position="125"/>
    </location>
</feature>
<protein>
    <submittedName>
        <fullName evidence="2">Uncharacterized protein</fullName>
    </submittedName>
</protein>
<comment type="caution">
    <text evidence="2">The sequence shown here is derived from an EMBL/GenBank/DDBJ whole genome shotgun (WGS) entry which is preliminary data.</text>
</comment>
<dbReference type="RefSeq" id="WP_220780578.1">
    <property type="nucleotide sequence ID" value="NZ_BPEY01000020.1"/>
</dbReference>
<evidence type="ECO:0000313" key="3">
    <source>
        <dbReference type="Proteomes" id="UP000887104"/>
    </source>
</evidence>
<sequence length="125" mass="13949">MFKIGLLILMLSSVAFADDTELIEPISRSANNDGMMPVTALLDIANYPVYSGAALTAIVTDLKRFNIELTSLYFIGRCTPKSCLIDIAPMSNFINGKYIPKCHGYCVHFGYSNQHQYIIKKAHLR</sequence>
<proteinExistence type="predicted"/>
<organism evidence="2 3">
    <name type="scientific">Shewanella sairae</name>
    <dbReference type="NCBI Taxonomy" id="190310"/>
    <lineage>
        <taxon>Bacteria</taxon>
        <taxon>Pseudomonadati</taxon>
        <taxon>Pseudomonadota</taxon>
        <taxon>Gammaproteobacteria</taxon>
        <taxon>Alteromonadales</taxon>
        <taxon>Shewanellaceae</taxon>
        <taxon>Shewanella</taxon>
    </lineage>
</organism>
<evidence type="ECO:0000313" key="2">
    <source>
        <dbReference type="EMBL" id="GIU44311.1"/>
    </source>
</evidence>